<accession>A0A4P6PVN1</accession>
<gene>
    <name evidence="1" type="ORF">EKD16_02350</name>
</gene>
<sequence>MPGHNHEAQVLLFQDRPEMPALLLRDTFGMDLPDFKQAHIGCGDSSVFAIKPAQADQVSVLYGEGDTKVMAIITEVQQGKDDEKPYTWPLYVAAIRERLKCPVHLLVISSDRKIAKWAGTPIGCVYDSLRLNVSVLGPDNAPVVVDIEQARQMPELSVLSTVMHSENHDVLDATQAALDAVPPERMRIYHKLIEAHLNQAAAQHWREQMQTEQYGWQSEIARPFIEEGCAKGRAEDVLRILDANGVDLTDDQRDTILACTDIGQLDSWFDRALKATTARDIFMY</sequence>
<dbReference type="EMBL" id="CP036455">
    <property type="protein sequence ID" value="QBI52286.1"/>
    <property type="molecule type" value="Genomic_DNA"/>
</dbReference>
<name>A0A4P6PVN1_9ACTN</name>
<evidence type="ECO:0000313" key="2">
    <source>
        <dbReference type="Proteomes" id="UP000292235"/>
    </source>
</evidence>
<evidence type="ECO:0000313" key="1">
    <source>
        <dbReference type="EMBL" id="QBI52286.1"/>
    </source>
</evidence>
<dbReference type="OrthoDB" id="3207839at2"/>
<dbReference type="PANTHER" id="PTHR34613:SF1">
    <property type="entry name" value="SLL6017 PROTEIN"/>
    <property type="match status" value="1"/>
</dbReference>
<protein>
    <submittedName>
        <fullName evidence="1">Uncharacterized protein</fullName>
    </submittedName>
</protein>
<proteinExistence type="predicted"/>
<dbReference type="PANTHER" id="PTHR34613">
    <property type="entry name" value="SLL0800 PROTEIN"/>
    <property type="match status" value="1"/>
</dbReference>
<dbReference type="KEGG" id="strr:EKD16_02350"/>
<reference evidence="1 2" key="1">
    <citation type="submission" date="2019-02" db="EMBL/GenBank/DDBJ databases">
        <authorList>
            <person name="Khodamoradi S."/>
            <person name="Hahnke R.L."/>
            <person name="Kaempfer P."/>
            <person name="Schumann P."/>
            <person name="Rohde M."/>
            <person name="Steinert M."/>
            <person name="Luzhetskyy A."/>
            <person name="Wink J."/>
            <person name="Ruckert C."/>
        </authorList>
    </citation>
    <scope>NUCLEOTIDE SEQUENCE [LARGE SCALE GENOMIC DNA]</scope>
    <source>
        <strain evidence="1 2">M2</strain>
    </source>
</reference>
<dbReference type="AlphaFoldDB" id="A0A4P6PVN1"/>
<organism evidence="1 2">
    <name type="scientific">Streptomonospora litoralis</name>
    <dbReference type="NCBI Taxonomy" id="2498135"/>
    <lineage>
        <taxon>Bacteria</taxon>
        <taxon>Bacillati</taxon>
        <taxon>Actinomycetota</taxon>
        <taxon>Actinomycetes</taxon>
        <taxon>Streptosporangiales</taxon>
        <taxon>Nocardiopsidaceae</taxon>
        <taxon>Streptomonospora</taxon>
    </lineage>
</organism>
<dbReference type="RefSeq" id="WP_131096859.1">
    <property type="nucleotide sequence ID" value="NZ_CP036455.1"/>
</dbReference>
<dbReference type="Proteomes" id="UP000292235">
    <property type="component" value="Chromosome"/>
</dbReference>
<keyword evidence="2" id="KW-1185">Reference proteome</keyword>